<name>A0ABU6V4V3_9FABA</name>
<evidence type="ECO:0000313" key="3">
    <source>
        <dbReference type="Proteomes" id="UP001341840"/>
    </source>
</evidence>
<sequence length="342" mass="38038">MASKLIAFDANADDDYIDMEVTSYSNFFCHSHSQPREFEFQMSSIVQEKDSTTSPADELFYKGKLLPLHLPPRLQMVEKILQNSDPPFVKDKDEAFEEFFSTPLGTTYTTPITGTPFESCNISPVESCHVSRELNPEEYKLEFPATKETSVESTSPQKKSWTKKLKHSSIGSKLRASRAYLKSWFGKSGCSYENYAASTKVADEGSVSNLNSKMQGLSKKKKNISSNNPYGQIRYESTSNSAIKNSRDDQSSHHRRSFSVGIKILSGNKSALSSSAGSSSFSIPNNSRQHLKRCSSASSEIENAIQGAIAHCKKSQQVKKNASEVGFYSFSEDQERVVLCRG</sequence>
<dbReference type="Proteomes" id="UP001341840">
    <property type="component" value="Unassembled WGS sequence"/>
</dbReference>
<dbReference type="PANTHER" id="PTHR33312:SF5">
    <property type="entry name" value="MEMBRANE-ASSOCIATED KINASE REGULATOR 4-RELATED"/>
    <property type="match status" value="1"/>
</dbReference>
<evidence type="ECO:0000313" key="2">
    <source>
        <dbReference type="EMBL" id="MED6168452.1"/>
    </source>
</evidence>
<keyword evidence="3" id="KW-1185">Reference proteome</keyword>
<accession>A0ABU6V4V3</accession>
<reference evidence="2 3" key="1">
    <citation type="journal article" date="2023" name="Plants (Basel)">
        <title>Bridging the Gap: Combining Genomics and Transcriptomics Approaches to Understand Stylosanthes scabra, an Orphan Legume from the Brazilian Caatinga.</title>
        <authorList>
            <person name="Ferreira-Neto J.R.C."/>
            <person name="da Silva M.D."/>
            <person name="Binneck E."/>
            <person name="de Melo N.F."/>
            <person name="da Silva R.H."/>
            <person name="de Melo A.L.T.M."/>
            <person name="Pandolfi V."/>
            <person name="Bustamante F.O."/>
            <person name="Brasileiro-Vidal A.C."/>
            <person name="Benko-Iseppon A.M."/>
        </authorList>
    </citation>
    <scope>NUCLEOTIDE SEQUENCE [LARGE SCALE GENOMIC DNA]</scope>
    <source>
        <tissue evidence="2">Leaves</tissue>
    </source>
</reference>
<organism evidence="2 3">
    <name type="scientific">Stylosanthes scabra</name>
    <dbReference type="NCBI Taxonomy" id="79078"/>
    <lineage>
        <taxon>Eukaryota</taxon>
        <taxon>Viridiplantae</taxon>
        <taxon>Streptophyta</taxon>
        <taxon>Embryophyta</taxon>
        <taxon>Tracheophyta</taxon>
        <taxon>Spermatophyta</taxon>
        <taxon>Magnoliopsida</taxon>
        <taxon>eudicotyledons</taxon>
        <taxon>Gunneridae</taxon>
        <taxon>Pentapetalae</taxon>
        <taxon>rosids</taxon>
        <taxon>fabids</taxon>
        <taxon>Fabales</taxon>
        <taxon>Fabaceae</taxon>
        <taxon>Papilionoideae</taxon>
        <taxon>50 kb inversion clade</taxon>
        <taxon>dalbergioids sensu lato</taxon>
        <taxon>Dalbergieae</taxon>
        <taxon>Pterocarpus clade</taxon>
        <taxon>Stylosanthes</taxon>
    </lineage>
</organism>
<feature type="compositionally biased region" description="Polar residues" evidence="1">
    <location>
        <begin position="235"/>
        <end position="244"/>
    </location>
</feature>
<dbReference type="InterPro" id="IPR039620">
    <property type="entry name" value="BKI1/MAKR1/3/4"/>
</dbReference>
<comment type="caution">
    <text evidence="2">The sequence shown here is derived from an EMBL/GenBank/DDBJ whole genome shotgun (WGS) entry which is preliminary data.</text>
</comment>
<dbReference type="PANTHER" id="PTHR33312">
    <property type="entry name" value="MEMBRANE-ASSOCIATED KINASE REGULATOR 4-RELATED"/>
    <property type="match status" value="1"/>
</dbReference>
<proteinExistence type="predicted"/>
<evidence type="ECO:0008006" key="4">
    <source>
        <dbReference type="Google" id="ProtNLM"/>
    </source>
</evidence>
<gene>
    <name evidence="2" type="ORF">PIB30_011618</name>
</gene>
<feature type="region of interest" description="Disordered" evidence="1">
    <location>
        <begin position="213"/>
        <end position="256"/>
    </location>
</feature>
<dbReference type="EMBL" id="JASCZI010151063">
    <property type="protein sequence ID" value="MED6168452.1"/>
    <property type="molecule type" value="Genomic_DNA"/>
</dbReference>
<evidence type="ECO:0000256" key="1">
    <source>
        <dbReference type="SAM" id="MobiDB-lite"/>
    </source>
</evidence>
<protein>
    <recommendedName>
        <fullName evidence="4">Membrane-associated kinase regulator 4</fullName>
    </recommendedName>
</protein>